<dbReference type="AlphaFoldDB" id="A0A382D3T9"/>
<organism evidence="2">
    <name type="scientific">marine metagenome</name>
    <dbReference type="NCBI Taxonomy" id="408172"/>
    <lineage>
        <taxon>unclassified sequences</taxon>
        <taxon>metagenomes</taxon>
        <taxon>ecological metagenomes</taxon>
    </lineage>
</organism>
<accession>A0A382D3T9</accession>
<sequence>MDATTVPEVQMPNRNGFVPDDPRPDVD</sequence>
<evidence type="ECO:0000313" key="2">
    <source>
        <dbReference type="EMBL" id="SVB32702.1"/>
    </source>
</evidence>
<evidence type="ECO:0000256" key="1">
    <source>
        <dbReference type="SAM" id="MobiDB-lite"/>
    </source>
</evidence>
<proteinExistence type="predicted"/>
<name>A0A382D3T9_9ZZZZ</name>
<protein>
    <submittedName>
        <fullName evidence="2">Uncharacterized protein</fullName>
    </submittedName>
</protein>
<reference evidence="2" key="1">
    <citation type="submission" date="2018-05" db="EMBL/GenBank/DDBJ databases">
        <authorList>
            <person name="Lanie J.A."/>
            <person name="Ng W.-L."/>
            <person name="Kazmierczak K.M."/>
            <person name="Andrzejewski T.M."/>
            <person name="Davidsen T.M."/>
            <person name="Wayne K.J."/>
            <person name="Tettelin H."/>
            <person name="Glass J.I."/>
            <person name="Rusch D."/>
            <person name="Podicherti R."/>
            <person name="Tsui H.-C.T."/>
            <person name="Winkler M.E."/>
        </authorList>
    </citation>
    <scope>NUCLEOTIDE SEQUENCE</scope>
</reference>
<feature type="region of interest" description="Disordered" evidence="1">
    <location>
        <begin position="1"/>
        <end position="27"/>
    </location>
</feature>
<dbReference type="EMBL" id="UINC01037350">
    <property type="protein sequence ID" value="SVB32702.1"/>
    <property type="molecule type" value="Genomic_DNA"/>
</dbReference>
<gene>
    <name evidence="2" type="ORF">METZ01_LOCUS185556</name>
</gene>